<dbReference type="InterPro" id="IPR014748">
    <property type="entry name" value="Enoyl-CoA_hydra_C"/>
</dbReference>
<comment type="similarity">
    <text evidence="1">Belongs to the enoyl-CoA hydratase/isomerase family.</text>
</comment>
<evidence type="ECO:0000256" key="1">
    <source>
        <dbReference type="ARBA" id="ARBA00005254"/>
    </source>
</evidence>
<dbReference type="InterPro" id="IPR029045">
    <property type="entry name" value="ClpP/crotonase-like_dom_sf"/>
</dbReference>
<name>A0A498QJB1_9MYCO</name>
<dbReference type="CDD" id="cd06558">
    <property type="entry name" value="crotonase-like"/>
    <property type="match status" value="1"/>
</dbReference>
<dbReference type="Proteomes" id="UP000267289">
    <property type="component" value="Unassembled WGS sequence"/>
</dbReference>
<keyword evidence="2" id="KW-0443">Lipid metabolism</keyword>
<evidence type="ECO:0000256" key="3">
    <source>
        <dbReference type="ARBA" id="ARBA00023239"/>
    </source>
</evidence>
<organism evidence="5 6">
    <name type="scientific">Mycobacterium innocens</name>
    <dbReference type="NCBI Taxonomy" id="2341083"/>
    <lineage>
        <taxon>Bacteria</taxon>
        <taxon>Bacillati</taxon>
        <taxon>Actinomycetota</taxon>
        <taxon>Actinomycetes</taxon>
        <taxon>Mycobacteriales</taxon>
        <taxon>Mycobacteriaceae</taxon>
        <taxon>Mycobacterium</taxon>
    </lineage>
</organism>
<dbReference type="EMBL" id="UPHQ01000248">
    <property type="protein sequence ID" value="VBA43700.1"/>
    <property type="molecule type" value="Genomic_DNA"/>
</dbReference>
<proteinExistence type="inferred from homology"/>
<evidence type="ECO:0000313" key="6">
    <source>
        <dbReference type="Proteomes" id="UP000267289"/>
    </source>
</evidence>
<keyword evidence="3 5" id="KW-0456">Lyase</keyword>
<keyword evidence="6" id="KW-1185">Reference proteome</keyword>
<dbReference type="SUPFAM" id="SSF52096">
    <property type="entry name" value="ClpP/crotonase"/>
    <property type="match status" value="1"/>
</dbReference>
<dbReference type="Gene3D" id="1.10.12.10">
    <property type="entry name" value="Lyase 2-enoyl-coa Hydratase, Chain A, domain 2"/>
    <property type="match status" value="1"/>
</dbReference>
<dbReference type="Pfam" id="PF00378">
    <property type="entry name" value="ECH_1"/>
    <property type="match status" value="1"/>
</dbReference>
<sequence length="298" mass="31230">MAPTEENSKSGTTSGGDLEGVISRIIRSEPPATEVIDRVAAQIHRNVVVTTLCNPLAHNALNLAAWRRLKLLFDDLARESDLRAVVVRGAGDAAFAAGADISEFSRTRMTAVDAANYNESVAACLRAVTALPVPVIAAVRGLAVGGGCELIAACDVRIAADDARFGIPIGKLGVTLGLTESDTVAGLIGPAALKYLLFSGELVDVEQAARWGLVQKVVAADELPDATAKLVGQICRQSAVTMRATKVVANMHGRALTAADTDALIRFGVEAYEGADVREGVAAFSQRRPPRFGDSQEI</sequence>
<accession>A0A498QJB1</accession>
<feature type="region of interest" description="Disordered" evidence="4">
    <location>
        <begin position="1"/>
        <end position="20"/>
    </location>
</feature>
<evidence type="ECO:0000256" key="2">
    <source>
        <dbReference type="ARBA" id="ARBA00023098"/>
    </source>
</evidence>
<protein>
    <submittedName>
        <fullName evidence="5">Short-chain-enoyl-CoA hydratase</fullName>
        <ecNumber evidence="5">4.2.1.150</ecNumber>
    </submittedName>
</protein>
<dbReference type="EC" id="4.2.1.150" evidence="5"/>
<evidence type="ECO:0000313" key="5">
    <source>
        <dbReference type="EMBL" id="VBA43700.1"/>
    </source>
</evidence>
<dbReference type="PANTHER" id="PTHR11941:SF127">
    <property type="entry name" value="ENOYL-COA HYDRATASE ECHA18 (ENOYL HYDRASE) (UNSATURATED ACYL-COA HYDRATASE) (CROTONASE)-RELATED"/>
    <property type="match status" value="1"/>
</dbReference>
<dbReference type="PANTHER" id="PTHR11941">
    <property type="entry name" value="ENOYL-COA HYDRATASE-RELATED"/>
    <property type="match status" value="1"/>
</dbReference>
<dbReference type="GO" id="GO:0006635">
    <property type="term" value="P:fatty acid beta-oxidation"/>
    <property type="evidence" value="ECO:0007669"/>
    <property type="project" value="TreeGrafter"/>
</dbReference>
<dbReference type="InterPro" id="IPR001753">
    <property type="entry name" value="Enoyl-CoA_hydra/iso"/>
</dbReference>
<dbReference type="GO" id="GO:0018812">
    <property type="term" value="F:3-hydroxyacyl-CoA dehydratase activity"/>
    <property type="evidence" value="ECO:0007669"/>
    <property type="project" value="UniProtKB-EC"/>
</dbReference>
<dbReference type="OrthoDB" id="4608673at2"/>
<dbReference type="AlphaFoldDB" id="A0A498QJB1"/>
<evidence type="ECO:0000256" key="4">
    <source>
        <dbReference type="SAM" id="MobiDB-lite"/>
    </source>
</evidence>
<dbReference type="Gene3D" id="3.90.226.10">
    <property type="entry name" value="2-enoyl-CoA Hydratase, Chain A, domain 1"/>
    <property type="match status" value="1"/>
</dbReference>
<gene>
    <name evidence="5" type="primary">crt_2</name>
    <name evidence="5" type="ORF">LAUMK13_04653</name>
</gene>
<reference evidence="5 6" key="1">
    <citation type="submission" date="2018-09" db="EMBL/GenBank/DDBJ databases">
        <authorList>
            <person name="Tagini F."/>
        </authorList>
    </citation>
    <scope>NUCLEOTIDE SEQUENCE [LARGE SCALE GENOMIC DNA]</scope>
    <source>
        <strain evidence="5 6">MK13</strain>
    </source>
</reference>